<keyword evidence="6" id="KW-1185">Reference proteome</keyword>
<feature type="domain" description="Glycosyl hydrolase 94 supersandwich" evidence="3">
    <location>
        <begin position="11"/>
        <end position="272"/>
    </location>
</feature>
<dbReference type="InterPro" id="IPR012341">
    <property type="entry name" value="6hp_glycosidase-like_sf"/>
</dbReference>
<dbReference type="Pfam" id="PF06165">
    <property type="entry name" value="GH94_b-supersand"/>
    <property type="match status" value="1"/>
</dbReference>
<evidence type="ECO:0000256" key="2">
    <source>
        <dbReference type="ARBA" id="ARBA00022679"/>
    </source>
</evidence>
<dbReference type="PANTHER" id="PTHR37469:SF3">
    <property type="entry name" value="PUTATIVE-RELATED"/>
    <property type="match status" value="1"/>
</dbReference>
<dbReference type="GO" id="GO:0030246">
    <property type="term" value="F:carbohydrate binding"/>
    <property type="evidence" value="ECO:0007669"/>
    <property type="project" value="InterPro"/>
</dbReference>
<evidence type="ECO:0000259" key="3">
    <source>
        <dbReference type="Pfam" id="PF06165"/>
    </source>
</evidence>
<dbReference type="InterPro" id="IPR008928">
    <property type="entry name" value="6-hairpin_glycosidase_sf"/>
</dbReference>
<dbReference type="InterPro" id="IPR052047">
    <property type="entry name" value="GH94_Enzymes"/>
</dbReference>
<evidence type="ECO:0000313" key="6">
    <source>
        <dbReference type="Proteomes" id="UP000014155"/>
    </source>
</evidence>
<dbReference type="eggNOG" id="COG3459">
    <property type="taxonomic scope" value="Bacteria"/>
</dbReference>
<dbReference type="InterPro" id="IPR011013">
    <property type="entry name" value="Gal_mutarotase_sf_dom"/>
</dbReference>
<dbReference type="SUPFAM" id="SSF48208">
    <property type="entry name" value="Six-hairpin glycosidases"/>
    <property type="match status" value="1"/>
</dbReference>
<dbReference type="PATRIC" id="fig|1195236.3.peg.4476"/>
<comment type="caution">
    <text evidence="5">The sequence shown here is derived from an EMBL/GenBank/DDBJ whole genome shotgun (WGS) entry which is preliminary data.</text>
</comment>
<gene>
    <name evidence="5" type="ORF">CTER_4298</name>
</gene>
<dbReference type="Proteomes" id="UP000014155">
    <property type="component" value="Unassembled WGS sequence"/>
</dbReference>
<keyword evidence="1" id="KW-0328">Glycosyltransferase</keyword>
<dbReference type="SMART" id="SM01068">
    <property type="entry name" value="CBM_X"/>
    <property type="match status" value="1"/>
</dbReference>
<dbReference type="Gene3D" id="2.60.420.10">
    <property type="entry name" value="Maltose phosphorylase, domain 3"/>
    <property type="match status" value="1"/>
</dbReference>
<keyword evidence="2" id="KW-0808">Transferase</keyword>
<sequence>MHYGYFDNQNREYVITRPDTPTPWINFLGNGEYGGFISNSAGGMSYYKDPNSKRITRYKYNNLPADRPGRYIYLKDMKTGEYWSPTWQPVMKTPDSYECRHGLGYTAISSSYGGIETQITYFVPVGKDHEVWKVRIKNNSGKELSLKAFTYVEFSYHTASLDLMCDWPRMLFNADFKDGFIVFESMTAEAFYPYIGTNAGVEGYDCSLEKFIGTYRSESNPIALENGKCSNSPVSSDNAVGAMCCPVNLESGEEKTFVVVLGFSENKETAVQKGRENLDEQQIEKDFADLRAYWDNFLSHASFSTPDENVNIMLNIWNQYQCKTTFDWSRFISLYERGIDRGLGFRDSMQDILGVVHAIPDKVKARIKDLLSIQFKKGDAMSVLYPADRKACGGGRSDDHLWSVFSVCTYIRETGDREFLNERVPYYDGGDGTVLEHMENAVKFTVDNSGEHGIPLLLLSDWNDTLASINKKGGSESIFVFFQLAHAVYELLLLYRQYGYIEKEKWASEIYAYCESKLDTIWDGKWFLRAFNSYGEKYGTADDEYNRIFLNPQTWAVMSRLPTEEQAHSALDAVHENLMTEFGLLIHYPAADFYDVEKKAYMPCAAGTKENGGIFYHTNAWAVIAEVLLGRNEHAFEYYSAALPCRRNEISELCRIEPYVYASHIFGKQHPEFGAGTNSWLTGTAAWMFLAASQYILGIRPDYDGLVIDPCIPKEWDGFKAERMFRNVKVIITVKNTCGSAGRVKNLTVDGNVMEDNTIPAAYLKGKTLVQVYAEI</sequence>
<dbReference type="InterPro" id="IPR033432">
    <property type="entry name" value="GH94_catalytic"/>
</dbReference>
<proteinExistence type="predicted"/>
<dbReference type="RefSeq" id="WP_004629130.1">
    <property type="nucleotide sequence ID" value="NZ_AORV01000060.1"/>
</dbReference>
<dbReference type="PANTHER" id="PTHR37469">
    <property type="entry name" value="CELLOBIONIC ACID PHOSPHORYLASE-RELATED"/>
    <property type="match status" value="1"/>
</dbReference>
<dbReference type="GO" id="GO:0016757">
    <property type="term" value="F:glycosyltransferase activity"/>
    <property type="evidence" value="ECO:0007669"/>
    <property type="project" value="UniProtKB-KW"/>
</dbReference>
<protein>
    <submittedName>
        <fullName evidence="5">Cellobiose phosphorylase</fullName>
    </submittedName>
</protein>
<evidence type="ECO:0000313" key="5">
    <source>
        <dbReference type="EMBL" id="EMS70066.1"/>
    </source>
</evidence>
<name>S0FIP8_RUMCE</name>
<dbReference type="STRING" id="1195236.CTER_4298"/>
<dbReference type="AlphaFoldDB" id="S0FIP8"/>
<dbReference type="SUPFAM" id="SSF74650">
    <property type="entry name" value="Galactose mutarotase-like"/>
    <property type="match status" value="1"/>
</dbReference>
<dbReference type="EMBL" id="AORV01000060">
    <property type="protein sequence ID" value="EMS70066.1"/>
    <property type="molecule type" value="Genomic_DNA"/>
</dbReference>
<dbReference type="GO" id="GO:0005975">
    <property type="term" value="P:carbohydrate metabolic process"/>
    <property type="evidence" value="ECO:0007669"/>
    <property type="project" value="InterPro"/>
</dbReference>
<feature type="domain" description="Glycosyl hydrolase 94 catalytic" evidence="4">
    <location>
        <begin position="293"/>
        <end position="698"/>
    </location>
</feature>
<dbReference type="InterPro" id="IPR010383">
    <property type="entry name" value="Glyco_hydrolase_94_b-supersand"/>
</dbReference>
<evidence type="ECO:0000256" key="1">
    <source>
        <dbReference type="ARBA" id="ARBA00022676"/>
    </source>
</evidence>
<reference evidence="5 6" key="1">
    <citation type="journal article" date="2013" name="Genome Announc.">
        <title>Draft Genome Sequence of the Cellulolytic, Mesophilic, Anaerobic Bacterium Clostridium termitidis Strain CT1112 (DSM 5398).</title>
        <authorList>
            <person name="Lal S."/>
            <person name="Ramachandran U."/>
            <person name="Zhang X."/>
            <person name="Munir R."/>
            <person name="Sparling R."/>
            <person name="Levin D.B."/>
        </authorList>
    </citation>
    <scope>NUCLEOTIDE SEQUENCE [LARGE SCALE GENOMIC DNA]</scope>
    <source>
        <strain evidence="5 6">CT1112</strain>
    </source>
</reference>
<dbReference type="Gene3D" id="2.70.98.40">
    <property type="entry name" value="Glycoside hydrolase, family 65, N-terminal domain"/>
    <property type="match status" value="1"/>
</dbReference>
<dbReference type="Gene3D" id="1.20.890.20">
    <property type="entry name" value="mpn423 like domain"/>
    <property type="match status" value="1"/>
</dbReference>
<accession>S0FIP8</accession>
<evidence type="ECO:0000259" key="4">
    <source>
        <dbReference type="Pfam" id="PF17167"/>
    </source>
</evidence>
<dbReference type="Pfam" id="PF17167">
    <property type="entry name" value="Glyco_hydro_94"/>
    <property type="match status" value="1"/>
</dbReference>
<organism evidence="5 6">
    <name type="scientific">Ruminiclostridium cellobioparum subsp. termitidis CT1112</name>
    <dbReference type="NCBI Taxonomy" id="1195236"/>
    <lineage>
        <taxon>Bacteria</taxon>
        <taxon>Bacillati</taxon>
        <taxon>Bacillota</taxon>
        <taxon>Clostridia</taxon>
        <taxon>Eubacteriales</taxon>
        <taxon>Oscillospiraceae</taxon>
        <taxon>Ruminiclostridium</taxon>
    </lineage>
</organism>
<dbReference type="InterPro" id="IPR037018">
    <property type="entry name" value="GH65_N"/>
</dbReference>
<dbReference type="Gene3D" id="1.50.10.10">
    <property type="match status" value="1"/>
</dbReference>